<dbReference type="Pfam" id="PF10110">
    <property type="entry name" value="GPDPase_memb"/>
    <property type="match status" value="1"/>
</dbReference>
<proteinExistence type="predicted"/>
<dbReference type="InterPro" id="IPR018476">
    <property type="entry name" value="GlyceroP-diester-Pdiesterase_M"/>
</dbReference>
<feature type="transmembrane region" description="Helical" evidence="1">
    <location>
        <begin position="20"/>
        <end position="37"/>
    </location>
</feature>
<keyword evidence="1" id="KW-0472">Membrane</keyword>
<keyword evidence="4" id="KW-1185">Reference proteome</keyword>
<accession>A0ABD5QGW6</accession>
<name>A0ABD5QGW6_9EURY</name>
<dbReference type="Proteomes" id="UP001595925">
    <property type="component" value="Unassembled WGS sequence"/>
</dbReference>
<keyword evidence="1" id="KW-0812">Transmembrane</keyword>
<feature type="domain" description="Glycerophosphoryl diester phosphodiesterase membrane" evidence="2">
    <location>
        <begin position="107"/>
        <end position="210"/>
    </location>
</feature>
<feature type="transmembrane region" description="Helical" evidence="1">
    <location>
        <begin position="184"/>
        <end position="207"/>
    </location>
</feature>
<gene>
    <name evidence="3" type="ORF">ACFPFO_13990</name>
</gene>
<sequence>MDGTLRRKGVAGTIGDGIEWLRRNPVLIVLFFGYGLLELVGEFLGFLGGLVTLLGYLVYLYINGLVHVVGRDEAMGDPVDLGRASSAVLGQFVSLIGIFIVYVLAVGIGFVLLIIPGLYLGVRLSLALPACVIDEKGVTESLETSWSVAKGNLLKLFGIFLISFLIVVGTAIATLLVTGFGEGFYLAFLVVSAVLTAVVTPIVQFAYARIYLENRPGSGDGEDVDHVAW</sequence>
<feature type="transmembrane region" description="Helical" evidence="1">
    <location>
        <begin position="92"/>
        <end position="119"/>
    </location>
</feature>
<evidence type="ECO:0000313" key="3">
    <source>
        <dbReference type="EMBL" id="MFC4988856.1"/>
    </source>
</evidence>
<dbReference type="AlphaFoldDB" id="A0ABD5QGW6"/>
<evidence type="ECO:0000259" key="2">
    <source>
        <dbReference type="Pfam" id="PF10110"/>
    </source>
</evidence>
<reference evidence="3 4" key="1">
    <citation type="journal article" date="2019" name="Int. J. Syst. Evol. Microbiol.">
        <title>The Global Catalogue of Microorganisms (GCM) 10K type strain sequencing project: providing services to taxonomists for standard genome sequencing and annotation.</title>
        <authorList>
            <consortium name="The Broad Institute Genomics Platform"/>
            <consortium name="The Broad Institute Genome Sequencing Center for Infectious Disease"/>
            <person name="Wu L."/>
            <person name="Ma J."/>
        </authorList>
    </citation>
    <scope>NUCLEOTIDE SEQUENCE [LARGE SCALE GENOMIC DNA]</scope>
    <source>
        <strain evidence="3 4">CGMCC 1.15824</strain>
    </source>
</reference>
<feature type="transmembrane region" description="Helical" evidence="1">
    <location>
        <begin position="156"/>
        <end position="177"/>
    </location>
</feature>
<comment type="caution">
    <text evidence="3">The sequence shown here is derived from an EMBL/GenBank/DDBJ whole genome shotgun (WGS) entry which is preliminary data.</text>
</comment>
<keyword evidence="1" id="KW-1133">Transmembrane helix</keyword>
<evidence type="ECO:0000313" key="4">
    <source>
        <dbReference type="Proteomes" id="UP001595925"/>
    </source>
</evidence>
<evidence type="ECO:0000256" key="1">
    <source>
        <dbReference type="SAM" id="Phobius"/>
    </source>
</evidence>
<feature type="transmembrane region" description="Helical" evidence="1">
    <location>
        <begin position="43"/>
        <end position="62"/>
    </location>
</feature>
<organism evidence="3 4">
    <name type="scientific">Saliphagus infecundisoli</name>
    <dbReference type="NCBI Taxonomy" id="1849069"/>
    <lineage>
        <taxon>Archaea</taxon>
        <taxon>Methanobacteriati</taxon>
        <taxon>Methanobacteriota</taxon>
        <taxon>Stenosarchaea group</taxon>
        <taxon>Halobacteria</taxon>
        <taxon>Halobacteriales</taxon>
        <taxon>Natrialbaceae</taxon>
        <taxon>Saliphagus</taxon>
    </lineage>
</organism>
<protein>
    <submittedName>
        <fullName evidence="3">Glycerophosphoryl diester phosphodiesterase membrane domain-containing protein</fullName>
    </submittedName>
</protein>
<dbReference type="RefSeq" id="WP_224827552.1">
    <property type="nucleotide sequence ID" value="NZ_JAIVEF010000001.1"/>
</dbReference>
<dbReference type="EMBL" id="JBHSJG010000036">
    <property type="protein sequence ID" value="MFC4988856.1"/>
    <property type="molecule type" value="Genomic_DNA"/>
</dbReference>